<accession>A0ABN6RLE9</accession>
<protein>
    <submittedName>
        <fullName evidence="2">Uncharacterized protein</fullName>
    </submittedName>
</protein>
<keyword evidence="3" id="KW-1185">Reference proteome</keyword>
<feature type="region of interest" description="Disordered" evidence="1">
    <location>
        <begin position="1"/>
        <end position="86"/>
    </location>
</feature>
<evidence type="ECO:0000313" key="3">
    <source>
        <dbReference type="Proteomes" id="UP001064971"/>
    </source>
</evidence>
<proteinExistence type="predicted"/>
<reference evidence="2" key="1">
    <citation type="submission" date="2022-07" db="EMBL/GenBank/DDBJ databases">
        <title>Complete Genome Sequence of the Radioresistant Bacterium Deinococcus aetherius ST0316, Isolated from the Air Dust collected in Lower Stratosphere above Japan.</title>
        <authorList>
            <person name="Satoh K."/>
            <person name="Hagiwara K."/>
            <person name="Katsumata K."/>
            <person name="Kubo A."/>
            <person name="Yokobori S."/>
            <person name="Yamagishi A."/>
            <person name="Oono Y."/>
            <person name="Narumi I."/>
        </authorList>
    </citation>
    <scope>NUCLEOTIDE SEQUENCE</scope>
    <source>
        <strain evidence="2">ST0316</strain>
    </source>
</reference>
<organism evidence="2 3">
    <name type="scientific">Deinococcus aetherius</name>
    <dbReference type="NCBI Taxonomy" id="200252"/>
    <lineage>
        <taxon>Bacteria</taxon>
        <taxon>Thermotogati</taxon>
        <taxon>Deinococcota</taxon>
        <taxon>Deinococci</taxon>
        <taxon>Deinococcales</taxon>
        <taxon>Deinococcaceae</taxon>
        <taxon>Deinococcus</taxon>
    </lineage>
</organism>
<feature type="compositionally biased region" description="Gly residues" evidence="1">
    <location>
        <begin position="49"/>
        <end position="66"/>
    </location>
</feature>
<sequence>MTDDHSSDTYNPPVDTEGTPGEGGNDLANEPGNNAAPSLDTTLDTSRTGGMGGMAGTLGMDGGGGNIDSTDTDMAGDNRTTDVTDL</sequence>
<dbReference type="RefSeq" id="WP_264775525.1">
    <property type="nucleotide sequence ID" value="NZ_AP026560.1"/>
</dbReference>
<evidence type="ECO:0000256" key="1">
    <source>
        <dbReference type="SAM" id="MobiDB-lite"/>
    </source>
</evidence>
<name>A0ABN6RLE9_9DEIO</name>
<dbReference type="EMBL" id="AP026560">
    <property type="protein sequence ID" value="BDP42848.1"/>
    <property type="molecule type" value="Genomic_DNA"/>
</dbReference>
<gene>
    <name evidence="2" type="ORF">DAETH_28170</name>
</gene>
<dbReference type="Proteomes" id="UP001064971">
    <property type="component" value="Chromosome"/>
</dbReference>
<feature type="compositionally biased region" description="Polar residues" evidence="1">
    <location>
        <begin position="31"/>
        <end position="48"/>
    </location>
</feature>
<evidence type="ECO:0000313" key="2">
    <source>
        <dbReference type="EMBL" id="BDP42848.1"/>
    </source>
</evidence>